<dbReference type="InterPro" id="IPR010559">
    <property type="entry name" value="Sig_transdc_His_kin_internal"/>
</dbReference>
<feature type="domain" description="Signal transduction histidine kinase internal region" evidence="3">
    <location>
        <begin position="194"/>
        <end position="271"/>
    </location>
</feature>
<reference evidence="4" key="1">
    <citation type="submission" date="2016-10" db="EMBL/GenBank/DDBJ databases">
        <title>Sequence of Gallionella enrichment culture.</title>
        <authorList>
            <person name="Poehlein A."/>
            <person name="Muehling M."/>
            <person name="Daniel R."/>
        </authorList>
    </citation>
    <scope>NUCLEOTIDE SEQUENCE</scope>
</reference>
<evidence type="ECO:0000256" key="1">
    <source>
        <dbReference type="SAM" id="MobiDB-lite"/>
    </source>
</evidence>
<dbReference type="Gene3D" id="3.30.565.10">
    <property type="entry name" value="Histidine kinase-like ATPase, C-terminal domain"/>
    <property type="match status" value="1"/>
</dbReference>
<keyword evidence="2" id="KW-0472">Membrane</keyword>
<name>A0A1J5SXD3_9ZZZZ</name>
<evidence type="ECO:0000259" key="3">
    <source>
        <dbReference type="Pfam" id="PF06580"/>
    </source>
</evidence>
<comment type="caution">
    <text evidence="4">The sequence shown here is derived from an EMBL/GenBank/DDBJ whole genome shotgun (WGS) entry which is preliminary data.</text>
</comment>
<dbReference type="PANTHER" id="PTHR34220">
    <property type="entry name" value="SENSOR HISTIDINE KINASE YPDA"/>
    <property type="match status" value="1"/>
</dbReference>
<dbReference type="EMBL" id="MLJW01000015">
    <property type="protein sequence ID" value="OIR13201.1"/>
    <property type="molecule type" value="Genomic_DNA"/>
</dbReference>
<dbReference type="EC" id="2.7.13.3" evidence="4"/>
<dbReference type="PANTHER" id="PTHR34220:SF7">
    <property type="entry name" value="SENSOR HISTIDINE KINASE YPDA"/>
    <property type="match status" value="1"/>
</dbReference>
<feature type="transmembrane region" description="Helical" evidence="2">
    <location>
        <begin position="76"/>
        <end position="93"/>
    </location>
</feature>
<keyword evidence="4" id="KW-0808">Transferase</keyword>
<dbReference type="InterPro" id="IPR036890">
    <property type="entry name" value="HATPase_C_sf"/>
</dbReference>
<keyword evidence="2" id="KW-0812">Transmembrane</keyword>
<sequence>MFKKNKNITIIIAHVATWVCFFMLPYIFFPKSKDIPFNISRYIITLLIAINVFLLVFYYLNTLLLIPNLLFKRKRVLYLVCIVTCFAAFFYVPKEAAHWITGNDEETIRQEIIQQHRAQREKEKLQSPDSSKQNNAAHKPPPFFGRNNDLRYFPGSYAVFILVFAIGTSLSVMQEWKKIEDNKDQIEREKINTELSFLKSQINPHFFFNTLNNIYSLAITESKDTASAVLKLSSIMRYVLTDTQNNKVALQSEVDFIKNYIDLQLVRLTDKVKVDFLTEGELENKQIAPLLFIPFIENAFKYGISTKDDSSIEIKLVAKNEAVNFSVINTIVKSGNIIKDTTGIGINNVKRRLELLYPEKHTLTASENNNQFIVHLDIDLT</sequence>
<evidence type="ECO:0000256" key="2">
    <source>
        <dbReference type="SAM" id="Phobius"/>
    </source>
</evidence>
<dbReference type="GO" id="GO:0016020">
    <property type="term" value="C:membrane"/>
    <property type="evidence" value="ECO:0007669"/>
    <property type="project" value="InterPro"/>
</dbReference>
<evidence type="ECO:0000313" key="4">
    <source>
        <dbReference type="EMBL" id="OIR13201.1"/>
    </source>
</evidence>
<accession>A0A1J5SXD3</accession>
<feature type="region of interest" description="Disordered" evidence="1">
    <location>
        <begin position="119"/>
        <end position="142"/>
    </location>
</feature>
<organism evidence="4">
    <name type="scientific">mine drainage metagenome</name>
    <dbReference type="NCBI Taxonomy" id="410659"/>
    <lineage>
        <taxon>unclassified sequences</taxon>
        <taxon>metagenomes</taxon>
        <taxon>ecological metagenomes</taxon>
    </lineage>
</organism>
<feature type="transmembrane region" description="Helical" evidence="2">
    <location>
        <begin position="41"/>
        <end position="64"/>
    </location>
</feature>
<dbReference type="AlphaFoldDB" id="A0A1J5SXD3"/>
<dbReference type="InterPro" id="IPR050640">
    <property type="entry name" value="Bact_2-comp_sensor_kinase"/>
</dbReference>
<dbReference type="Pfam" id="PF06580">
    <property type="entry name" value="His_kinase"/>
    <property type="match status" value="1"/>
</dbReference>
<proteinExistence type="predicted"/>
<protein>
    <submittedName>
        <fullName evidence="4">Putative sensor-like histidine kinase</fullName>
        <ecNumber evidence="4">2.7.13.3</ecNumber>
    </submittedName>
</protein>
<dbReference type="SUPFAM" id="SSF55874">
    <property type="entry name" value="ATPase domain of HSP90 chaperone/DNA topoisomerase II/histidine kinase"/>
    <property type="match status" value="1"/>
</dbReference>
<keyword evidence="2" id="KW-1133">Transmembrane helix</keyword>
<keyword evidence="4" id="KW-0418">Kinase</keyword>
<dbReference type="GO" id="GO:0000155">
    <property type="term" value="F:phosphorelay sensor kinase activity"/>
    <property type="evidence" value="ECO:0007669"/>
    <property type="project" value="InterPro"/>
</dbReference>
<gene>
    <name evidence="4" type="ORF">GALL_55860</name>
</gene>
<feature type="compositionally biased region" description="Polar residues" evidence="1">
    <location>
        <begin position="127"/>
        <end position="136"/>
    </location>
</feature>
<feature type="transmembrane region" description="Helical" evidence="2">
    <location>
        <begin position="152"/>
        <end position="173"/>
    </location>
</feature>
<feature type="transmembrane region" description="Helical" evidence="2">
    <location>
        <begin position="7"/>
        <end position="29"/>
    </location>
</feature>